<evidence type="ECO:0000256" key="1">
    <source>
        <dbReference type="SAM" id="MobiDB-lite"/>
    </source>
</evidence>
<feature type="compositionally biased region" description="Low complexity" evidence="1">
    <location>
        <begin position="176"/>
        <end position="187"/>
    </location>
</feature>
<reference evidence="2" key="1">
    <citation type="submission" date="2025-08" db="UniProtKB">
        <authorList>
            <consortium name="RefSeq"/>
        </authorList>
    </citation>
    <scope>IDENTIFICATION</scope>
</reference>
<proteinExistence type="predicted"/>
<dbReference type="PaxDb" id="4097-A0A1S4C328"/>
<feature type="compositionally biased region" description="Polar residues" evidence="1">
    <location>
        <begin position="215"/>
        <end position="226"/>
    </location>
</feature>
<feature type="compositionally biased region" description="Polar residues" evidence="1">
    <location>
        <begin position="138"/>
        <end position="159"/>
    </location>
</feature>
<dbReference type="KEGG" id="nta:107814547"/>
<feature type="compositionally biased region" description="Low complexity" evidence="1">
    <location>
        <begin position="30"/>
        <end position="49"/>
    </location>
</feature>
<accession>A0A1S4C328</accession>
<protein>
    <submittedName>
        <fullName evidence="2">Splicing factor, proline- and glutamine-rich-like</fullName>
    </submittedName>
</protein>
<name>A0A1S4C328_TOBAC</name>
<dbReference type="AlphaFoldDB" id="A0A1S4C328"/>
<dbReference type="RefSeq" id="XP_016495469.1">
    <property type="nucleotide sequence ID" value="XM_016639983.1"/>
</dbReference>
<evidence type="ECO:0000313" key="2">
    <source>
        <dbReference type="RefSeq" id="XP_016495469.1"/>
    </source>
</evidence>
<gene>
    <name evidence="2" type="primary">LOC107814547</name>
</gene>
<feature type="region of interest" description="Disordered" evidence="1">
    <location>
        <begin position="1"/>
        <end position="226"/>
    </location>
</feature>
<organism evidence="2">
    <name type="scientific">Nicotiana tabacum</name>
    <name type="common">Common tobacco</name>
    <dbReference type="NCBI Taxonomy" id="4097"/>
    <lineage>
        <taxon>Eukaryota</taxon>
        <taxon>Viridiplantae</taxon>
        <taxon>Streptophyta</taxon>
        <taxon>Embryophyta</taxon>
        <taxon>Tracheophyta</taxon>
        <taxon>Spermatophyta</taxon>
        <taxon>Magnoliopsida</taxon>
        <taxon>eudicotyledons</taxon>
        <taxon>Gunneridae</taxon>
        <taxon>Pentapetalae</taxon>
        <taxon>asterids</taxon>
        <taxon>lamiids</taxon>
        <taxon>Solanales</taxon>
        <taxon>Solanaceae</taxon>
        <taxon>Nicotianoideae</taxon>
        <taxon>Nicotianeae</taxon>
        <taxon>Nicotiana</taxon>
    </lineage>
</organism>
<sequence length="259" mass="26343">MEIEGNNKARSTGSMRESLGGGRSAFRGESSGSSQSVAQSSASVPPSGSIQQGAKQPDRGDLSPGGKGKQVKLTPRPKLKTRKQVVIDDQLGSEYVPSQDLSSNSRPAPAVPAPHTAQAPQPVPSELFDGSAAGGGEYSTSPIASVSGESAEGGTNSDNEVPDSGVPQSEEPVAVESSIEPSTEPSTMPVATTVDDLPPGPSSSIGPSTLAGSGVPSSRTHPFTAHQLSRTLAIEAHSAPSTAQIPQSIEDTLKKLLDN</sequence>